<dbReference type="EMBL" id="AP027272">
    <property type="protein sequence ID" value="BDX04642.1"/>
    <property type="molecule type" value="Genomic_DNA"/>
</dbReference>
<evidence type="ECO:0000313" key="2">
    <source>
        <dbReference type="Proteomes" id="UP001333710"/>
    </source>
</evidence>
<protein>
    <submittedName>
        <fullName evidence="1">Uncharacterized protein</fullName>
    </submittedName>
</protein>
<dbReference type="KEGG" id="pmaw:MACH26_01630"/>
<gene>
    <name evidence="1" type="ORF">MACH26_01630</name>
</gene>
<keyword evidence="2" id="KW-1185">Reference proteome</keyword>
<organism evidence="1 2">
    <name type="scientific">Planctobacterium marinum</name>
    <dbReference type="NCBI Taxonomy" id="1631968"/>
    <lineage>
        <taxon>Bacteria</taxon>
        <taxon>Pseudomonadati</taxon>
        <taxon>Pseudomonadota</taxon>
        <taxon>Gammaproteobacteria</taxon>
        <taxon>Alteromonadales</taxon>
        <taxon>Alteromonadaceae</taxon>
        <taxon>Planctobacterium</taxon>
    </lineage>
</organism>
<dbReference type="Proteomes" id="UP001333710">
    <property type="component" value="Chromosome"/>
</dbReference>
<reference evidence="1" key="1">
    <citation type="submission" date="2023-01" db="EMBL/GenBank/DDBJ databases">
        <title>Complete genome sequence of Planctobacterium marinum strain Dej080120_11.</title>
        <authorList>
            <person name="Ueki S."/>
            <person name="Maruyama F."/>
        </authorList>
    </citation>
    <scope>NUCLEOTIDE SEQUENCE</scope>
    <source>
        <strain evidence="1">Dej080120_11</strain>
    </source>
</reference>
<dbReference type="AlphaFoldDB" id="A0AA48HJB4"/>
<name>A0AA48HJB4_9ALTE</name>
<sequence>MLDEGYLGYISKDPALISDKKFEHPKDVTFDGKIVILKSSTLEELLNPGVLVFASVSVDNEKYVIPDNDLSSEIMKIIQKSGCYVENHSFRLSRGETY</sequence>
<proteinExistence type="predicted"/>
<accession>A0AA48HJB4</accession>
<evidence type="ECO:0000313" key="1">
    <source>
        <dbReference type="EMBL" id="BDX04642.1"/>
    </source>
</evidence>